<dbReference type="RefSeq" id="WP_173575843.1">
    <property type="nucleotide sequence ID" value="NZ_WOSW01000001.1"/>
</dbReference>
<accession>A0ABX0K4M3</accession>
<sequence length="110" mass="11408">MRILKLAAIAGITATLVSPAFAQPTADPHSSPAPTADSAAKQVGKSPKSATWQGKKVPPSKRLPSSEQVKREQPGTIPPTPGGTATPVTKPDTTRTDMPPMKSPSQMTPD</sequence>
<feature type="compositionally biased region" description="Low complexity" evidence="1">
    <location>
        <begin position="82"/>
        <end position="91"/>
    </location>
</feature>
<protein>
    <submittedName>
        <fullName evidence="3">Uncharacterized protein</fullName>
    </submittedName>
</protein>
<feature type="region of interest" description="Disordered" evidence="1">
    <location>
        <begin position="22"/>
        <end position="110"/>
    </location>
</feature>
<keyword evidence="2" id="KW-0732">Signal</keyword>
<evidence type="ECO:0000313" key="4">
    <source>
        <dbReference type="Proteomes" id="UP000615326"/>
    </source>
</evidence>
<evidence type="ECO:0000256" key="2">
    <source>
        <dbReference type="SAM" id="SignalP"/>
    </source>
</evidence>
<feature type="chain" id="PRO_5047150414" evidence="2">
    <location>
        <begin position="23"/>
        <end position="110"/>
    </location>
</feature>
<dbReference type="EMBL" id="WOSW01000001">
    <property type="protein sequence ID" value="NHO31276.1"/>
    <property type="molecule type" value="Genomic_DNA"/>
</dbReference>
<feature type="signal peptide" evidence="2">
    <location>
        <begin position="1"/>
        <end position="22"/>
    </location>
</feature>
<evidence type="ECO:0000256" key="1">
    <source>
        <dbReference type="SAM" id="MobiDB-lite"/>
    </source>
</evidence>
<proteinExistence type="predicted"/>
<dbReference type="Proteomes" id="UP000615326">
    <property type="component" value="Unassembled WGS sequence"/>
</dbReference>
<evidence type="ECO:0000313" key="3">
    <source>
        <dbReference type="EMBL" id="NHO31276.1"/>
    </source>
</evidence>
<keyword evidence="4" id="KW-1185">Reference proteome</keyword>
<organism evidence="3 4">
    <name type="scientific">Acetobacter fallax</name>
    <dbReference type="NCBI Taxonomy" id="1737473"/>
    <lineage>
        <taxon>Bacteria</taxon>
        <taxon>Pseudomonadati</taxon>
        <taxon>Pseudomonadota</taxon>
        <taxon>Alphaproteobacteria</taxon>
        <taxon>Acetobacterales</taxon>
        <taxon>Acetobacteraceae</taxon>
        <taxon>Acetobacter</taxon>
    </lineage>
</organism>
<reference evidence="3 4" key="1">
    <citation type="journal article" date="2020" name="Int. J. Syst. Evol. Microbiol.">
        <title>Novel acetic acid bacteria from cider fermentations: Acetobacter conturbans sp. nov. and Acetobacter fallax sp. nov.</title>
        <authorList>
            <person name="Sombolestani A.S."/>
            <person name="Cleenwerck I."/>
            <person name="Cnockaert M."/>
            <person name="Borremans W."/>
            <person name="Wieme A.D."/>
            <person name="De Vuyst L."/>
            <person name="Vandamme P."/>
        </authorList>
    </citation>
    <scope>NUCLEOTIDE SEQUENCE [LARGE SCALE GENOMIC DNA]</scope>
    <source>
        <strain evidence="3 4">LMG 1637</strain>
    </source>
</reference>
<name>A0ABX0K4M3_9PROT</name>
<comment type="caution">
    <text evidence="3">The sequence shown here is derived from an EMBL/GenBank/DDBJ whole genome shotgun (WGS) entry which is preliminary data.</text>
</comment>
<gene>
    <name evidence="3" type="ORF">GOB84_01630</name>
</gene>